<protein>
    <submittedName>
        <fullName evidence="1">Uncharacterized protein</fullName>
    </submittedName>
</protein>
<evidence type="ECO:0000313" key="1">
    <source>
        <dbReference type="EMBL" id="GKX67272.1"/>
    </source>
</evidence>
<sequence>MGELKHKLRQLKKLEAHIRFQNIHFNQCQKYIWNEYFSTKDNNDSSVKYNMNSLRKMNHEKLKEVFEEYFYQVYFQYYKENGMISEGMYDISLLSSLGLPANSSIDTIRSKFRELAKKYHPDIGGDSSQFIQLVENYKKLIGED</sequence>
<keyword evidence="2" id="KW-1185">Reference proteome</keyword>
<gene>
    <name evidence="1" type="ORF">rsdtw13_25300</name>
</gene>
<reference evidence="1" key="1">
    <citation type="journal article" date="2025" name="Int. J. Syst. Evol. Microbiol.">
        <title>Inconstantimicrobium mannanitabidum sp. nov., a novel member of the family Clostridiaceae isolated from anoxic soil under the treatment of reductive soil disinfestation.</title>
        <authorList>
            <person name="Ueki A."/>
            <person name="Tonouchi A."/>
            <person name="Honma S."/>
            <person name="Kaku N."/>
            <person name="Ueki K."/>
        </authorList>
    </citation>
    <scope>NUCLEOTIDE SEQUENCE</scope>
    <source>
        <strain evidence="1">TW13</strain>
    </source>
</reference>
<organism evidence="1 2">
    <name type="scientific">Inconstantimicrobium mannanitabidum</name>
    <dbReference type="NCBI Taxonomy" id="1604901"/>
    <lineage>
        <taxon>Bacteria</taxon>
        <taxon>Bacillati</taxon>
        <taxon>Bacillota</taxon>
        <taxon>Clostridia</taxon>
        <taxon>Eubacteriales</taxon>
        <taxon>Clostridiaceae</taxon>
        <taxon>Inconstantimicrobium</taxon>
    </lineage>
</organism>
<accession>A0ACB5RDM3</accession>
<dbReference type="Proteomes" id="UP001058074">
    <property type="component" value="Unassembled WGS sequence"/>
</dbReference>
<evidence type="ECO:0000313" key="2">
    <source>
        <dbReference type="Proteomes" id="UP001058074"/>
    </source>
</evidence>
<name>A0ACB5RDM3_9CLOT</name>
<dbReference type="EMBL" id="BROD01000001">
    <property type="protein sequence ID" value="GKX67272.1"/>
    <property type="molecule type" value="Genomic_DNA"/>
</dbReference>
<proteinExistence type="predicted"/>
<comment type="caution">
    <text evidence="1">The sequence shown here is derived from an EMBL/GenBank/DDBJ whole genome shotgun (WGS) entry which is preliminary data.</text>
</comment>